<keyword evidence="1" id="KW-1133">Transmembrane helix</keyword>
<protein>
    <recommendedName>
        <fullName evidence="4">Anti-sigma factor</fullName>
    </recommendedName>
</protein>
<evidence type="ECO:0000256" key="1">
    <source>
        <dbReference type="SAM" id="Phobius"/>
    </source>
</evidence>
<evidence type="ECO:0008006" key="4">
    <source>
        <dbReference type="Google" id="ProtNLM"/>
    </source>
</evidence>
<dbReference type="Proteomes" id="UP000679950">
    <property type="component" value="Unassembled WGS sequence"/>
</dbReference>
<dbReference type="Gene3D" id="1.10.10.1320">
    <property type="entry name" value="Anti-sigma factor, zinc-finger domain"/>
    <property type="match status" value="1"/>
</dbReference>
<gene>
    <name evidence="2" type="ORF">J8TS2_08020</name>
</gene>
<organism evidence="2 3">
    <name type="scientific">Lederbergia ruris</name>
    <dbReference type="NCBI Taxonomy" id="217495"/>
    <lineage>
        <taxon>Bacteria</taxon>
        <taxon>Bacillati</taxon>
        <taxon>Bacillota</taxon>
        <taxon>Bacilli</taxon>
        <taxon>Bacillales</taxon>
        <taxon>Bacillaceae</taxon>
        <taxon>Lederbergia</taxon>
    </lineage>
</organism>
<reference evidence="2 3" key="1">
    <citation type="submission" date="2021-03" db="EMBL/GenBank/DDBJ databases">
        <title>Antimicrobial resistance genes in bacteria isolated from Japanese honey, and their potential for conferring macrolide and lincosamide resistance in the American foulbrood pathogen Paenibacillus larvae.</title>
        <authorList>
            <person name="Okamoto M."/>
            <person name="Kumagai M."/>
            <person name="Kanamori H."/>
            <person name="Takamatsu D."/>
        </authorList>
    </citation>
    <scope>NUCLEOTIDE SEQUENCE [LARGE SCALE GENOMIC DNA]</scope>
    <source>
        <strain evidence="2 3">J8TS2</strain>
    </source>
</reference>
<accession>A0ABQ4KEU2</accession>
<comment type="caution">
    <text evidence="2">The sequence shown here is derived from an EMBL/GenBank/DDBJ whole genome shotgun (WGS) entry which is preliminary data.</text>
</comment>
<keyword evidence="1" id="KW-0812">Transmembrane</keyword>
<keyword evidence="1" id="KW-0472">Membrane</keyword>
<dbReference type="InterPro" id="IPR041916">
    <property type="entry name" value="Anti_sigma_zinc_sf"/>
</dbReference>
<evidence type="ECO:0000313" key="3">
    <source>
        <dbReference type="Proteomes" id="UP000679950"/>
    </source>
</evidence>
<dbReference type="EMBL" id="BORB01000004">
    <property type="protein sequence ID" value="GIN56483.1"/>
    <property type="molecule type" value="Genomic_DNA"/>
</dbReference>
<dbReference type="RefSeq" id="WP_158321505.1">
    <property type="nucleotide sequence ID" value="NZ_BORB01000004.1"/>
</dbReference>
<sequence>MACKHSMSEQTIVDYVLGNIAPNEAIKVSTHLKECENCQQVFKHWQSVLLSEKEQSYSPSPILKEKIWESFETKQKRKGMPLSSKKIFSMASFAAIVCLFVGLFYYNQNNAGKGSVHIAQYNEANIQDFQEKPDTQQLNIIPVSNKERVEGNIWINQMTDQMFLEVDGLRPLNDQDYQLWILYNNDNIQHKIMPIEDGSTRILIQGKDFSHLKRIKASIEPKGGSIVQTGPDTFIVEVKY</sequence>
<keyword evidence="3" id="KW-1185">Reference proteome</keyword>
<name>A0ABQ4KEU2_9BACI</name>
<proteinExistence type="predicted"/>
<evidence type="ECO:0000313" key="2">
    <source>
        <dbReference type="EMBL" id="GIN56483.1"/>
    </source>
</evidence>
<feature type="transmembrane region" description="Helical" evidence="1">
    <location>
        <begin position="87"/>
        <end position="106"/>
    </location>
</feature>